<feature type="compositionally biased region" description="Polar residues" evidence="2">
    <location>
        <begin position="140"/>
        <end position="151"/>
    </location>
</feature>
<keyword evidence="1" id="KW-0175">Coiled coil</keyword>
<feature type="compositionally biased region" description="Basic and acidic residues" evidence="2">
    <location>
        <begin position="128"/>
        <end position="137"/>
    </location>
</feature>
<evidence type="ECO:0000313" key="4">
    <source>
        <dbReference type="WBParaSite" id="PgB04_g040_t04"/>
    </source>
</evidence>
<organism evidence="3 4">
    <name type="scientific">Parascaris univalens</name>
    <name type="common">Nematode worm</name>
    <dbReference type="NCBI Taxonomy" id="6257"/>
    <lineage>
        <taxon>Eukaryota</taxon>
        <taxon>Metazoa</taxon>
        <taxon>Ecdysozoa</taxon>
        <taxon>Nematoda</taxon>
        <taxon>Chromadorea</taxon>
        <taxon>Rhabditida</taxon>
        <taxon>Spirurina</taxon>
        <taxon>Ascaridomorpha</taxon>
        <taxon>Ascaridoidea</taxon>
        <taxon>Ascarididae</taxon>
        <taxon>Parascaris</taxon>
    </lineage>
</organism>
<feature type="region of interest" description="Disordered" evidence="2">
    <location>
        <begin position="128"/>
        <end position="165"/>
    </location>
</feature>
<keyword evidence="3" id="KW-1185">Reference proteome</keyword>
<sequence>MDDVQVGPSGIKRKCPADNFVNDDEKRRDTANARTHERILKFTNRNNQILTQMGEEIRRVKDENNDQSGEIQFLKFKIQNMDKEKALLQSQLLEIRKTFEQRFDEERSRHERLEKELRDEIIYQEQERRSSEFRERLSSATAHSTDQQSPAVNIPPSPSSEISAGTLQTRKVMLCSRRSGAPFPRSLNDSRNLASLFSHRKRTIDETQATFQTAPSPTKDPYGRPDFFYEIKRRPRPGNAPSNFAEELRQPRAVTTSSVGLQTGMSNIFDVSGCLRGKVMPIFTSLLDAAWMLCDGEAPVDFWNSNSLRTLMGGSTMHIRLHDCAFD</sequence>
<feature type="coiled-coil region" evidence="1">
    <location>
        <begin position="78"/>
        <end position="116"/>
    </location>
</feature>
<dbReference type="Proteomes" id="UP000887569">
    <property type="component" value="Unplaced"/>
</dbReference>
<evidence type="ECO:0000256" key="1">
    <source>
        <dbReference type="SAM" id="Coils"/>
    </source>
</evidence>
<proteinExistence type="predicted"/>
<name>A0A914ZHG4_PARUN</name>
<evidence type="ECO:0000256" key="2">
    <source>
        <dbReference type="SAM" id="MobiDB-lite"/>
    </source>
</evidence>
<feature type="region of interest" description="Disordered" evidence="2">
    <location>
        <begin position="1"/>
        <end position="30"/>
    </location>
</feature>
<dbReference type="AlphaFoldDB" id="A0A914ZHG4"/>
<dbReference type="WBParaSite" id="PgB04_g040_t04">
    <property type="protein sequence ID" value="PgB04_g040_t04"/>
    <property type="gene ID" value="PgB04_g040"/>
</dbReference>
<evidence type="ECO:0000313" key="3">
    <source>
        <dbReference type="Proteomes" id="UP000887569"/>
    </source>
</evidence>
<accession>A0A914ZHG4</accession>
<protein>
    <submittedName>
        <fullName evidence="4">Uncharacterized protein</fullName>
    </submittedName>
</protein>
<reference evidence="4" key="1">
    <citation type="submission" date="2022-11" db="UniProtKB">
        <authorList>
            <consortium name="WormBaseParasite"/>
        </authorList>
    </citation>
    <scope>IDENTIFICATION</scope>
</reference>